<accession>A0A8J3GEB4</accession>
<organism evidence="11 12">
    <name type="scientific">Cerasicoccus arenae</name>
    <dbReference type="NCBI Taxonomy" id="424488"/>
    <lineage>
        <taxon>Bacteria</taxon>
        <taxon>Pseudomonadati</taxon>
        <taxon>Verrucomicrobiota</taxon>
        <taxon>Opitutia</taxon>
        <taxon>Puniceicoccales</taxon>
        <taxon>Cerasicoccaceae</taxon>
        <taxon>Cerasicoccus</taxon>
    </lineage>
</organism>
<dbReference type="FunFam" id="3.20.20.70:FF:000030">
    <property type="entry name" value="Nicotinate-nucleotide pyrophosphorylase, carboxylating"/>
    <property type="match status" value="1"/>
</dbReference>
<dbReference type="PIRSF" id="PIRSF006250">
    <property type="entry name" value="NadC_ModD"/>
    <property type="match status" value="1"/>
</dbReference>
<keyword evidence="7" id="KW-0808">Transferase</keyword>
<evidence type="ECO:0000259" key="9">
    <source>
        <dbReference type="Pfam" id="PF01729"/>
    </source>
</evidence>
<evidence type="ECO:0000256" key="4">
    <source>
        <dbReference type="ARBA" id="ARBA00011944"/>
    </source>
</evidence>
<dbReference type="Gene3D" id="3.90.1170.20">
    <property type="entry name" value="Quinolinate phosphoribosyl transferase, N-terminal domain"/>
    <property type="match status" value="1"/>
</dbReference>
<dbReference type="Pfam" id="PF02749">
    <property type="entry name" value="QRPTase_N"/>
    <property type="match status" value="1"/>
</dbReference>
<keyword evidence="6" id="KW-0328">Glycosyltransferase</keyword>
<evidence type="ECO:0000256" key="8">
    <source>
        <dbReference type="ARBA" id="ARBA00033102"/>
    </source>
</evidence>
<reference evidence="11" key="2">
    <citation type="submission" date="2020-09" db="EMBL/GenBank/DDBJ databases">
        <authorList>
            <person name="Sun Q."/>
            <person name="Kim S."/>
        </authorList>
    </citation>
    <scope>NUCLEOTIDE SEQUENCE</scope>
    <source>
        <strain evidence="11">KCTC 12870</strain>
    </source>
</reference>
<evidence type="ECO:0000256" key="7">
    <source>
        <dbReference type="ARBA" id="ARBA00022679"/>
    </source>
</evidence>
<dbReference type="CDD" id="cd01572">
    <property type="entry name" value="QPRTase"/>
    <property type="match status" value="1"/>
</dbReference>
<evidence type="ECO:0000256" key="6">
    <source>
        <dbReference type="ARBA" id="ARBA00022676"/>
    </source>
</evidence>
<feature type="domain" description="Quinolinate phosphoribosyl transferase C-terminal" evidence="9">
    <location>
        <begin position="68"/>
        <end position="237"/>
    </location>
</feature>
<name>A0A8J3GEB4_9BACT</name>
<dbReference type="Gene3D" id="3.20.20.70">
    <property type="entry name" value="Aldolase class I"/>
    <property type="match status" value="1"/>
</dbReference>
<dbReference type="GO" id="GO:0004514">
    <property type="term" value="F:nicotinate-nucleotide diphosphorylase (carboxylating) activity"/>
    <property type="evidence" value="ECO:0007669"/>
    <property type="project" value="UniProtKB-EC"/>
</dbReference>
<dbReference type="InterPro" id="IPR004393">
    <property type="entry name" value="NadC"/>
</dbReference>
<dbReference type="InterPro" id="IPR027277">
    <property type="entry name" value="NadC/ModD"/>
</dbReference>
<dbReference type="GO" id="GO:0005737">
    <property type="term" value="C:cytoplasm"/>
    <property type="evidence" value="ECO:0007669"/>
    <property type="project" value="TreeGrafter"/>
</dbReference>
<dbReference type="InterPro" id="IPR013785">
    <property type="entry name" value="Aldolase_TIM"/>
</dbReference>
<comment type="similarity">
    <text evidence="3">Belongs to the NadC/ModD family.</text>
</comment>
<evidence type="ECO:0000256" key="5">
    <source>
        <dbReference type="ARBA" id="ARBA00022642"/>
    </source>
</evidence>
<dbReference type="Proteomes" id="UP000642829">
    <property type="component" value="Unassembled WGS sequence"/>
</dbReference>
<evidence type="ECO:0000256" key="2">
    <source>
        <dbReference type="ARBA" id="ARBA00004893"/>
    </source>
</evidence>
<dbReference type="Pfam" id="PF01729">
    <property type="entry name" value="QRPTase_C"/>
    <property type="match status" value="1"/>
</dbReference>
<comment type="pathway">
    <text evidence="2">Cofactor biosynthesis; NAD(+) biosynthesis; nicotinate D-ribonucleotide from quinolinate: step 1/1.</text>
</comment>
<dbReference type="EC" id="2.4.2.19" evidence="4"/>
<feature type="domain" description="Quinolinate phosphoribosyl transferase N-terminal" evidence="10">
    <location>
        <begin position="1"/>
        <end position="65"/>
    </location>
</feature>
<keyword evidence="12" id="KW-1185">Reference proteome</keyword>
<comment type="caution">
    <text evidence="11">The sequence shown here is derived from an EMBL/GenBank/DDBJ whole genome shotgun (WGS) entry which is preliminary data.</text>
</comment>
<dbReference type="AlphaFoldDB" id="A0A8J3GEB4"/>
<reference evidence="11" key="1">
    <citation type="journal article" date="2014" name="Int. J. Syst. Evol. Microbiol.">
        <title>Complete genome sequence of Corynebacterium casei LMG S-19264T (=DSM 44701T), isolated from a smear-ripened cheese.</title>
        <authorList>
            <consortium name="US DOE Joint Genome Institute (JGI-PGF)"/>
            <person name="Walter F."/>
            <person name="Albersmeier A."/>
            <person name="Kalinowski J."/>
            <person name="Ruckert C."/>
        </authorList>
    </citation>
    <scope>NUCLEOTIDE SEQUENCE</scope>
    <source>
        <strain evidence="11">KCTC 12870</strain>
    </source>
</reference>
<evidence type="ECO:0000259" key="10">
    <source>
        <dbReference type="Pfam" id="PF02749"/>
    </source>
</evidence>
<dbReference type="InterPro" id="IPR022412">
    <property type="entry name" value="Quinolinate_PRibosylTrfase_N"/>
</dbReference>
<dbReference type="EMBL" id="BMXG01000010">
    <property type="protein sequence ID" value="GHC02418.1"/>
    <property type="molecule type" value="Genomic_DNA"/>
</dbReference>
<dbReference type="GO" id="GO:0034213">
    <property type="term" value="P:quinolinate catabolic process"/>
    <property type="evidence" value="ECO:0007669"/>
    <property type="project" value="TreeGrafter"/>
</dbReference>
<dbReference type="SUPFAM" id="SSF51690">
    <property type="entry name" value="Nicotinate/Quinolinate PRTase C-terminal domain-like"/>
    <property type="match status" value="1"/>
</dbReference>
<dbReference type="PANTHER" id="PTHR32179:SF3">
    <property type="entry name" value="NICOTINATE-NUCLEOTIDE PYROPHOSPHORYLASE [CARBOXYLATING]"/>
    <property type="match status" value="1"/>
</dbReference>
<sequence>MTVAGLPIVAMILDYYGKSLGSVTFRPAVTDAATLKPGECLGELSGAKATILTAERVILNFLQHLTGIATETHRYTVALGDTTTRLLDTRKTTPGYRMLEKYAVACGGGWNHRLGLYDRIMLKDNHLAAEQANKGERLAAAVSTARAKRPDLGIEVEVDDLTQIPPVLDAGADVIMLDNFTNDQLTVAISLIGDKSLTEASGGITIERLPSLATLGLDFISTGATIHQAAWVDIGLDWQ</sequence>
<keyword evidence="5" id="KW-0662">Pyridine nucleotide biosynthesis</keyword>
<dbReference type="PANTHER" id="PTHR32179">
    <property type="entry name" value="NICOTINATE-NUCLEOTIDE PYROPHOSPHORYLASE [CARBOXYLATING]"/>
    <property type="match status" value="1"/>
</dbReference>
<dbReference type="GO" id="GO:0009435">
    <property type="term" value="P:NAD+ biosynthetic process"/>
    <property type="evidence" value="ECO:0007669"/>
    <property type="project" value="UniProtKB-UniPathway"/>
</dbReference>
<evidence type="ECO:0000313" key="11">
    <source>
        <dbReference type="EMBL" id="GHC02418.1"/>
    </source>
</evidence>
<comment type="function">
    <text evidence="1">Involved in the catabolism of quinolinic acid (QA).</text>
</comment>
<dbReference type="InterPro" id="IPR037128">
    <property type="entry name" value="Quinolinate_PRibosylTase_N_sf"/>
</dbReference>
<evidence type="ECO:0000256" key="1">
    <source>
        <dbReference type="ARBA" id="ARBA00003237"/>
    </source>
</evidence>
<dbReference type="SUPFAM" id="SSF54675">
    <property type="entry name" value="Nicotinate/Quinolinate PRTase N-terminal domain-like"/>
    <property type="match status" value="1"/>
</dbReference>
<protein>
    <recommendedName>
        <fullName evidence="4">nicotinate-nucleotide diphosphorylase (carboxylating)</fullName>
        <ecNumber evidence="4">2.4.2.19</ecNumber>
    </recommendedName>
    <alternativeName>
        <fullName evidence="8">Quinolinate phosphoribosyltransferase [decarboxylating]</fullName>
    </alternativeName>
</protein>
<gene>
    <name evidence="11" type="ORF">GCM10007047_18720</name>
</gene>
<dbReference type="InterPro" id="IPR002638">
    <property type="entry name" value="Quinolinate_PRibosylTrfase_C"/>
</dbReference>
<evidence type="ECO:0000313" key="12">
    <source>
        <dbReference type="Proteomes" id="UP000642829"/>
    </source>
</evidence>
<evidence type="ECO:0000256" key="3">
    <source>
        <dbReference type="ARBA" id="ARBA00009400"/>
    </source>
</evidence>
<dbReference type="UniPathway" id="UPA00253">
    <property type="reaction ID" value="UER00331"/>
</dbReference>
<proteinExistence type="inferred from homology"/>
<dbReference type="NCBIfam" id="TIGR00078">
    <property type="entry name" value="nadC"/>
    <property type="match status" value="1"/>
</dbReference>
<dbReference type="InterPro" id="IPR036068">
    <property type="entry name" value="Nicotinate_pribotase-like_C"/>
</dbReference>